<organism evidence="1 2">
    <name type="scientific">Colletotrichum higginsianum</name>
    <dbReference type="NCBI Taxonomy" id="80884"/>
    <lineage>
        <taxon>Eukaryota</taxon>
        <taxon>Fungi</taxon>
        <taxon>Dikarya</taxon>
        <taxon>Ascomycota</taxon>
        <taxon>Pezizomycotina</taxon>
        <taxon>Sordariomycetes</taxon>
        <taxon>Hypocreomycetidae</taxon>
        <taxon>Glomerellales</taxon>
        <taxon>Glomerellaceae</taxon>
        <taxon>Colletotrichum</taxon>
        <taxon>Colletotrichum destructivum species complex</taxon>
    </lineage>
</organism>
<comment type="caution">
    <text evidence="1">The sequence shown here is derived from an EMBL/GenBank/DDBJ whole genome shotgun (WGS) entry which is preliminary data.</text>
</comment>
<dbReference type="AlphaFoldDB" id="A0A4T0VPA2"/>
<gene>
    <name evidence="1" type="ORF">CH35J_009096</name>
</gene>
<reference evidence="1 2" key="1">
    <citation type="journal article" date="2019" name="Genome Biol. Evol.">
        <title>Genomic Plasticity Mediated by Transposable Elements in the Plant Pathogenic Fungus Colletotrichum higginsianum.</title>
        <authorList>
            <person name="Tsushima A."/>
            <person name="Gan P."/>
            <person name="Kumakura N."/>
            <person name="Narusaka M."/>
            <person name="Takano Y."/>
            <person name="Narusaka Y."/>
            <person name="Shirasu K."/>
        </authorList>
    </citation>
    <scope>NUCLEOTIDE SEQUENCE [LARGE SCALE GENOMIC DNA]</scope>
    <source>
        <strain evidence="1 2">MAFF305635-RFP</strain>
    </source>
</reference>
<evidence type="ECO:0000313" key="1">
    <source>
        <dbReference type="EMBL" id="TIC94209.1"/>
    </source>
</evidence>
<dbReference type="OrthoDB" id="4161238at2759"/>
<proteinExistence type="predicted"/>
<dbReference type="Proteomes" id="UP000305883">
    <property type="component" value="Unassembled WGS sequence"/>
</dbReference>
<sequence length="71" mass="8174">MTSSEENAKCIEELRDLVDGYAWCVLETDAPDWYMCPIYKTILGKKMHSKRLAQQHPSISHPISSEPYDES</sequence>
<accession>A0A4T0VPA2</accession>
<evidence type="ECO:0000313" key="2">
    <source>
        <dbReference type="Proteomes" id="UP000305883"/>
    </source>
</evidence>
<dbReference type="EMBL" id="MWPZ01000007">
    <property type="protein sequence ID" value="TIC94209.1"/>
    <property type="molecule type" value="Genomic_DNA"/>
</dbReference>
<protein>
    <submittedName>
        <fullName evidence="1">Uncharacterized protein</fullName>
    </submittedName>
</protein>
<name>A0A4T0VPA2_9PEZI</name>